<gene>
    <name evidence="1" type="ORF">BCR34DRAFT_616004</name>
</gene>
<accession>A0A1Y1ZG38</accession>
<protein>
    <recommendedName>
        <fullName evidence="3">Fungal N-terminal domain-containing protein</fullName>
    </recommendedName>
</protein>
<sequence>MADPFSVAGTAVGITSLGIQVCQVLIQYYYQFKDWSEEVFAVLRRVDILSSTLNAVEKLKQKFESDDDEVLEELQSTLTECLADLKSLDHMSRKCSETTLPESLEDKARLVKKRLLWPFKKETLSSLQDAVDRSLNNLQVALHLLGIDLDCRHFEAIISSVGALVTQNERIQSNIRSHDQSLEYIQSQIKDVTAGQREQTTTLTAHISNQSAHLSSQLETPTHTMERLVLQVSIHLI</sequence>
<dbReference type="Proteomes" id="UP000193144">
    <property type="component" value="Unassembled WGS sequence"/>
</dbReference>
<evidence type="ECO:0000313" key="1">
    <source>
        <dbReference type="EMBL" id="ORY09159.1"/>
    </source>
</evidence>
<dbReference type="EMBL" id="MCFA01000090">
    <property type="protein sequence ID" value="ORY09159.1"/>
    <property type="molecule type" value="Genomic_DNA"/>
</dbReference>
<keyword evidence="2" id="KW-1185">Reference proteome</keyword>
<dbReference type="AlphaFoldDB" id="A0A1Y1ZG38"/>
<name>A0A1Y1ZG38_9PLEO</name>
<dbReference type="OrthoDB" id="1577640at2759"/>
<comment type="caution">
    <text evidence="1">The sequence shown here is derived from an EMBL/GenBank/DDBJ whole genome shotgun (WGS) entry which is preliminary data.</text>
</comment>
<organism evidence="1 2">
    <name type="scientific">Clohesyomyces aquaticus</name>
    <dbReference type="NCBI Taxonomy" id="1231657"/>
    <lineage>
        <taxon>Eukaryota</taxon>
        <taxon>Fungi</taxon>
        <taxon>Dikarya</taxon>
        <taxon>Ascomycota</taxon>
        <taxon>Pezizomycotina</taxon>
        <taxon>Dothideomycetes</taxon>
        <taxon>Pleosporomycetidae</taxon>
        <taxon>Pleosporales</taxon>
        <taxon>Lindgomycetaceae</taxon>
        <taxon>Clohesyomyces</taxon>
    </lineage>
</organism>
<reference evidence="1 2" key="1">
    <citation type="submission" date="2016-07" db="EMBL/GenBank/DDBJ databases">
        <title>Pervasive Adenine N6-methylation of Active Genes in Fungi.</title>
        <authorList>
            <consortium name="DOE Joint Genome Institute"/>
            <person name="Mondo S.J."/>
            <person name="Dannebaum R.O."/>
            <person name="Kuo R.C."/>
            <person name="Labutti K."/>
            <person name="Haridas S."/>
            <person name="Kuo A."/>
            <person name="Salamov A."/>
            <person name="Ahrendt S.R."/>
            <person name="Lipzen A."/>
            <person name="Sullivan W."/>
            <person name="Andreopoulos W.B."/>
            <person name="Clum A."/>
            <person name="Lindquist E."/>
            <person name="Daum C."/>
            <person name="Ramamoorthy G.K."/>
            <person name="Gryganskyi A."/>
            <person name="Culley D."/>
            <person name="Magnuson J.K."/>
            <person name="James T.Y."/>
            <person name="O'Malley M.A."/>
            <person name="Stajich J.E."/>
            <person name="Spatafora J.W."/>
            <person name="Visel A."/>
            <person name="Grigoriev I.V."/>
        </authorList>
    </citation>
    <scope>NUCLEOTIDE SEQUENCE [LARGE SCALE GENOMIC DNA]</scope>
    <source>
        <strain evidence="1 2">CBS 115471</strain>
    </source>
</reference>
<evidence type="ECO:0008006" key="3">
    <source>
        <dbReference type="Google" id="ProtNLM"/>
    </source>
</evidence>
<proteinExistence type="predicted"/>
<evidence type="ECO:0000313" key="2">
    <source>
        <dbReference type="Proteomes" id="UP000193144"/>
    </source>
</evidence>